<keyword evidence="2" id="KW-1185">Reference proteome</keyword>
<protein>
    <submittedName>
        <fullName evidence="1">Uncharacterized protein</fullName>
    </submittedName>
</protein>
<dbReference type="STRING" id="225324.SAMN02745126_05005"/>
<gene>
    <name evidence="1" type="ORF">SAMN02745126_05005</name>
</gene>
<organism evidence="1 2">
    <name type="scientific">Enhydrobacter aerosaccus</name>
    <dbReference type="NCBI Taxonomy" id="225324"/>
    <lineage>
        <taxon>Bacteria</taxon>
        <taxon>Pseudomonadati</taxon>
        <taxon>Pseudomonadota</taxon>
        <taxon>Alphaproteobacteria</taxon>
        <taxon>Hyphomicrobiales</taxon>
        <taxon>Enhydrobacter</taxon>
    </lineage>
</organism>
<dbReference type="EMBL" id="FUWJ01000009">
    <property type="protein sequence ID" value="SKA30666.1"/>
    <property type="molecule type" value="Genomic_DNA"/>
</dbReference>
<proteinExistence type="predicted"/>
<reference evidence="2" key="1">
    <citation type="submission" date="2017-02" db="EMBL/GenBank/DDBJ databases">
        <authorList>
            <person name="Varghese N."/>
            <person name="Submissions S."/>
        </authorList>
    </citation>
    <scope>NUCLEOTIDE SEQUENCE [LARGE SCALE GENOMIC DNA]</scope>
    <source>
        <strain evidence="2">ATCC 27094</strain>
    </source>
</reference>
<dbReference type="OrthoDB" id="7376060at2"/>
<evidence type="ECO:0000313" key="2">
    <source>
        <dbReference type="Proteomes" id="UP000190092"/>
    </source>
</evidence>
<dbReference type="AlphaFoldDB" id="A0A1T4SR86"/>
<dbReference type="Proteomes" id="UP000190092">
    <property type="component" value="Unassembled WGS sequence"/>
</dbReference>
<accession>A0A1T4SR86</accession>
<evidence type="ECO:0000313" key="1">
    <source>
        <dbReference type="EMBL" id="SKA30666.1"/>
    </source>
</evidence>
<name>A0A1T4SR86_9HYPH</name>
<sequence length="75" mass="8279">MERGLLAPLSPNEQTALRRVANGISKPKHLRLTSVERLKHLALVEENDGRIRLTPLGEQRCRTDRTVADVAAPAA</sequence>
<dbReference type="RefSeq" id="WP_085936755.1">
    <property type="nucleotide sequence ID" value="NZ_FUWJ01000009.1"/>
</dbReference>